<dbReference type="InterPro" id="IPR017452">
    <property type="entry name" value="GPCR_Rhodpsn_7TM"/>
</dbReference>
<dbReference type="PANTHER" id="PTHR26450">
    <property type="entry name" value="OLFACTORY RECEPTOR 56B1-RELATED"/>
    <property type="match status" value="1"/>
</dbReference>
<keyword evidence="7 10" id="KW-0472">Membrane</keyword>
<dbReference type="EMBL" id="WNYA01002085">
    <property type="protein sequence ID" value="KAG8544662.1"/>
    <property type="molecule type" value="Genomic_DNA"/>
</dbReference>
<dbReference type="Proteomes" id="UP000824782">
    <property type="component" value="Unassembled WGS sequence"/>
</dbReference>
<keyword evidence="10" id="KW-1003">Cell membrane</keyword>
<feature type="transmembrane region" description="Helical" evidence="10">
    <location>
        <begin position="145"/>
        <end position="163"/>
    </location>
</feature>
<evidence type="ECO:0000256" key="8">
    <source>
        <dbReference type="ARBA" id="ARBA00023224"/>
    </source>
</evidence>
<dbReference type="AlphaFoldDB" id="A0AAV6Z4Y0"/>
<feature type="transmembrane region" description="Helical" evidence="10">
    <location>
        <begin position="90"/>
        <end position="109"/>
    </location>
</feature>
<dbReference type="InterPro" id="IPR000276">
    <property type="entry name" value="GPCR_Rhodpsn"/>
</dbReference>
<feature type="transmembrane region" description="Helical" evidence="10">
    <location>
        <begin position="25"/>
        <end position="48"/>
    </location>
</feature>
<evidence type="ECO:0000256" key="6">
    <source>
        <dbReference type="ARBA" id="ARBA00022989"/>
    </source>
</evidence>
<dbReference type="PROSITE" id="PS50262">
    <property type="entry name" value="G_PROTEIN_RECEP_F1_2"/>
    <property type="match status" value="1"/>
</dbReference>
<gene>
    <name evidence="12" type="ORF">GDO81_022101</name>
</gene>
<evidence type="ECO:0000256" key="1">
    <source>
        <dbReference type="ARBA" id="ARBA00002936"/>
    </source>
</evidence>
<dbReference type="GO" id="GO:0005886">
    <property type="term" value="C:plasma membrane"/>
    <property type="evidence" value="ECO:0007669"/>
    <property type="project" value="UniProtKB-SubCell"/>
</dbReference>
<keyword evidence="3 10" id="KW-0716">Sensory transduction</keyword>
<keyword evidence="9" id="KW-0675">Receptor</keyword>
<comment type="function">
    <text evidence="1">Odorant receptor.</text>
</comment>
<feature type="transmembrane region" description="Helical" evidence="10">
    <location>
        <begin position="60"/>
        <end position="78"/>
    </location>
</feature>
<evidence type="ECO:0000256" key="3">
    <source>
        <dbReference type="ARBA" id="ARBA00022606"/>
    </source>
</evidence>
<dbReference type="Gene3D" id="1.20.1070.10">
    <property type="entry name" value="Rhodopsin 7-helix transmembrane proteins"/>
    <property type="match status" value="1"/>
</dbReference>
<dbReference type="InterPro" id="IPR050402">
    <property type="entry name" value="OR51/52/56-like"/>
</dbReference>
<feature type="transmembrane region" description="Helical" evidence="10">
    <location>
        <begin position="273"/>
        <end position="295"/>
    </location>
</feature>
<evidence type="ECO:0000256" key="9">
    <source>
        <dbReference type="RuleBase" id="RU000688"/>
    </source>
</evidence>
<dbReference type="PROSITE" id="PS00237">
    <property type="entry name" value="G_PROTEIN_RECEP_F1_1"/>
    <property type="match status" value="1"/>
</dbReference>
<dbReference type="SUPFAM" id="SSF81321">
    <property type="entry name" value="Family A G protein-coupled receptor-like"/>
    <property type="match status" value="1"/>
</dbReference>
<keyword evidence="9" id="KW-0297">G-protein coupled receptor</keyword>
<keyword evidence="8 9" id="KW-0807">Transducer</keyword>
<evidence type="ECO:0000256" key="7">
    <source>
        <dbReference type="ARBA" id="ARBA00023136"/>
    </source>
</evidence>
<comment type="similarity">
    <text evidence="9">Belongs to the G-protein coupled receptor 1 family.</text>
</comment>
<reference evidence="12" key="1">
    <citation type="thesis" date="2020" institute="ProQuest LLC" country="789 East Eisenhower Parkway, Ann Arbor, MI, USA">
        <title>Comparative Genomics and Chromosome Evolution.</title>
        <authorList>
            <person name="Mudd A.B."/>
        </authorList>
    </citation>
    <scope>NUCLEOTIDE SEQUENCE</scope>
    <source>
        <strain evidence="12">237g6f4</strain>
        <tissue evidence="12">Blood</tissue>
    </source>
</reference>
<name>A0AAV6Z4Y0_ENGPU</name>
<dbReference type="PANTHER" id="PTHR26450:SF442">
    <property type="entry name" value="OLFACTORY RECEPTOR"/>
    <property type="match status" value="1"/>
</dbReference>
<dbReference type="FunFam" id="1.20.1070.10:FF:000006">
    <property type="entry name" value="Olfactory receptor"/>
    <property type="match status" value="1"/>
</dbReference>
<dbReference type="GO" id="GO:0004930">
    <property type="term" value="F:G protein-coupled receptor activity"/>
    <property type="evidence" value="ECO:0007669"/>
    <property type="project" value="UniProtKB-KW"/>
</dbReference>
<dbReference type="GO" id="GO:0004984">
    <property type="term" value="F:olfactory receptor activity"/>
    <property type="evidence" value="ECO:0007669"/>
    <property type="project" value="InterPro"/>
</dbReference>
<feature type="transmembrane region" description="Helical" evidence="10">
    <location>
        <begin position="197"/>
        <end position="221"/>
    </location>
</feature>
<dbReference type="SMART" id="SM01381">
    <property type="entry name" value="7TM_GPCR_Srsx"/>
    <property type="match status" value="1"/>
</dbReference>
<sequence length="332" mass="37252">MLNVSVFHPDHFILLGIPGMEDLHLLLSIPFSLMYVVALFGNCTLILVISTNEQLHQPMYIFLGMLTITDVLLCSSAVPKTLSIFWFKSHAILFDCCLVQIFFIHYLFVIESSILLTMAYDRYIAICSPLNYTTIITASFIRRTVLLAIIRAFCIITPLVILLNRLPYNQSNIIPHTYCEHIAMAHRASADITVNSVYGLVAAFSSTGVDMILIVVSYGVIIQTVLRLPNSEARSKAFNTTMSHVCVILLFYLPAFFSFIAHRAGQAKIPPSALILLANLYVIIPPMMNPIIYGIRTREIRQRLAAMLCKNTMRKLSSASRPSPYSKSIILL</sequence>
<comment type="subcellular location">
    <subcellularLocation>
        <location evidence="10">Cell membrane</location>
        <topology evidence="10">Multi-pass membrane protein</topology>
    </subcellularLocation>
    <subcellularLocation>
        <location evidence="2">Membrane</location>
        <topology evidence="2">Multi-pass membrane protein</topology>
    </subcellularLocation>
</comment>
<evidence type="ECO:0000256" key="2">
    <source>
        <dbReference type="ARBA" id="ARBA00004141"/>
    </source>
</evidence>
<evidence type="ECO:0000256" key="5">
    <source>
        <dbReference type="ARBA" id="ARBA00022725"/>
    </source>
</evidence>
<proteinExistence type="inferred from homology"/>
<keyword evidence="4 9" id="KW-0812">Transmembrane</keyword>
<dbReference type="PRINTS" id="PR00237">
    <property type="entry name" value="GPCRRHODOPSN"/>
</dbReference>
<evidence type="ECO:0000313" key="12">
    <source>
        <dbReference type="EMBL" id="KAG8544662.1"/>
    </source>
</evidence>
<feature type="domain" description="G-protein coupled receptors family 1 profile" evidence="11">
    <location>
        <begin position="41"/>
        <end position="293"/>
    </location>
</feature>
<organism evidence="12 13">
    <name type="scientific">Engystomops pustulosus</name>
    <name type="common">Tungara frog</name>
    <name type="synonym">Physalaemus pustulosus</name>
    <dbReference type="NCBI Taxonomy" id="76066"/>
    <lineage>
        <taxon>Eukaryota</taxon>
        <taxon>Metazoa</taxon>
        <taxon>Chordata</taxon>
        <taxon>Craniata</taxon>
        <taxon>Vertebrata</taxon>
        <taxon>Euteleostomi</taxon>
        <taxon>Amphibia</taxon>
        <taxon>Batrachia</taxon>
        <taxon>Anura</taxon>
        <taxon>Neobatrachia</taxon>
        <taxon>Hyloidea</taxon>
        <taxon>Leptodactylidae</taxon>
        <taxon>Leiuperinae</taxon>
        <taxon>Engystomops</taxon>
    </lineage>
</organism>
<comment type="caution">
    <text evidence="12">The sequence shown here is derived from an EMBL/GenBank/DDBJ whole genome shotgun (WGS) entry which is preliminary data.</text>
</comment>
<dbReference type="PRINTS" id="PR00245">
    <property type="entry name" value="OLFACTORYR"/>
</dbReference>
<keyword evidence="6 10" id="KW-1133">Transmembrane helix</keyword>
<dbReference type="Pfam" id="PF13853">
    <property type="entry name" value="7tm_4"/>
    <property type="match status" value="1"/>
</dbReference>
<evidence type="ECO:0000256" key="4">
    <source>
        <dbReference type="ARBA" id="ARBA00022692"/>
    </source>
</evidence>
<accession>A0AAV6Z4Y0</accession>
<evidence type="ECO:0000256" key="10">
    <source>
        <dbReference type="RuleBase" id="RU363047"/>
    </source>
</evidence>
<keyword evidence="5 10" id="KW-0552">Olfaction</keyword>
<evidence type="ECO:0000313" key="13">
    <source>
        <dbReference type="Proteomes" id="UP000824782"/>
    </source>
</evidence>
<protein>
    <recommendedName>
        <fullName evidence="10">Olfactory receptor</fullName>
    </recommendedName>
</protein>
<evidence type="ECO:0000259" key="11">
    <source>
        <dbReference type="PROSITE" id="PS50262"/>
    </source>
</evidence>
<keyword evidence="13" id="KW-1185">Reference proteome</keyword>
<feature type="transmembrane region" description="Helical" evidence="10">
    <location>
        <begin position="242"/>
        <end position="261"/>
    </location>
</feature>
<dbReference type="InterPro" id="IPR000725">
    <property type="entry name" value="Olfact_rcpt"/>
</dbReference>